<evidence type="ECO:0000313" key="16">
    <source>
        <dbReference type="RefSeq" id="XP_006868429.1"/>
    </source>
</evidence>
<evidence type="ECO:0000256" key="12">
    <source>
        <dbReference type="SAM" id="MobiDB-lite"/>
    </source>
</evidence>
<dbReference type="GO" id="GO:0007155">
    <property type="term" value="P:cell adhesion"/>
    <property type="evidence" value="ECO:0007669"/>
    <property type="project" value="UniProtKB-KW"/>
</dbReference>
<dbReference type="InterPro" id="IPR003598">
    <property type="entry name" value="Ig_sub2"/>
</dbReference>
<dbReference type="InterPro" id="IPR036179">
    <property type="entry name" value="Ig-like_dom_sf"/>
</dbReference>
<dbReference type="GO" id="GO:0005886">
    <property type="term" value="C:plasma membrane"/>
    <property type="evidence" value="ECO:0007669"/>
    <property type="project" value="TreeGrafter"/>
</dbReference>
<keyword evidence="10" id="KW-0393">Immunoglobulin domain</keyword>
<dbReference type="CDD" id="cd00096">
    <property type="entry name" value="Ig"/>
    <property type="match status" value="1"/>
</dbReference>
<feature type="chain" id="PRO_5039051185" evidence="13">
    <location>
        <begin position="20"/>
        <end position="339"/>
    </location>
</feature>
<keyword evidence="3 13" id="KW-0732">Signal</keyword>
<dbReference type="PANTHER" id="PTHR12035:SF125">
    <property type="entry name" value="SIALIC ACID-BINDING IG-LIKE LECTIN 5"/>
    <property type="match status" value="1"/>
</dbReference>
<evidence type="ECO:0000256" key="1">
    <source>
        <dbReference type="ARBA" id="ARBA00004479"/>
    </source>
</evidence>
<proteinExistence type="inferred from homology"/>
<evidence type="ECO:0000313" key="15">
    <source>
        <dbReference type="Proteomes" id="UP000504623"/>
    </source>
</evidence>
<keyword evidence="9" id="KW-0325">Glycoprotein</keyword>
<evidence type="ECO:0000256" key="9">
    <source>
        <dbReference type="ARBA" id="ARBA00023180"/>
    </source>
</evidence>
<protein>
    <submittedName>
        <fullName evidence="16">Sialic acid-binding Ig-like lectin 8-like</fullName>
    </submittedName>
</protein>
<dbReference type="Gene3D" id="2.60.40.10">
    <property type="entry name" value="Immunoglobulins"/>
    <property type="match status" value="2"/>
</dbReference>
<dbReference type="Pfam" id="PF07686">
    <property type="entry name" value="V-set"/>
    <property type="match status" value="1"/>
</dbReference>
<keyword evidence="4" id="KW-0430">Lectin</keyword>
<dbReference type="SMART" id="SM00409">
    <property type="entry name" value="IG"/>
    <property type="match status" value="2"/>
</dbReference>
<keyword evidence="6" id="KW-1133">Transmembrane helix</keyword>
<name>A0A9B0TXE2_CHRAS</name>
<dbReference type="GO" id="GO:0033691">
    <property type="term" value="F:sialic acid binding"/>
    <property type="evidence" value="ECO:0007669"/>
    <property type="project" value="TreeGrafter"/>
</dbReference>
<keyword evidence="5" id="KW-0130">Cell adhesion</keyword>
<feature type="region of interest" description="Disordered" evidence="12">
    <location>
        <begin position="299"/>
        <end position="339"/>
    </location>
</feature>
<evidence type="ECO:0000256" key="13">
    <source>
        <dbReference type="SAM" id="SignalP"/>
    </source>
</evidence>
<dbReference type="SMART" id="SM00408">
    <property type="entry name" value="IGc2"/>
    <property type="match status" value="1"/>
</dbReference>
<evidence type="ECO:0000256" key="8">
    <source>
        <dbReference type="ARBA" id="ARBA00023157"/>
    </source>
</evidence>
<dbReference type="AlphaFoldDB" id="A0A9B0TXE2"/>
<keyword evidence="7" id="KW-0472">Membrane</keyword>
<comment type="similarity">
    <text evidence="11">Belongs to the immunoglobulin superfamily. SIGLEC (sialic acid binding Ig-like lectin) family.</text>
</comment>
<dbReference type="InterPro" id="IPR007110">
    <property type="entry name" value="Ig-like_dom"/>
</dbReference>
<feature type="domain" description="Ig-like" evidence="14">
    <location>
        <begin position="9"/>
        <end position="135"/>
    </location>
</feature>
<dbReference type="InterPro" id="IPR003599">
    <property type="entry name" value="Ig_sub"/>
</dbReference>
<evidence type="ECO:0000256" key="2">
    <source>
        <dbReference type="ARBA" id="ARBA00022692"/>
    </source>
</evidence>
<keyword evidence="2" id="KW-0812">Transmembrane</keyword>
<keyword evidence="15" id="KW-1185">Reference proteome</keyword>
<dbReference type="GO" id="GO:0030246">
    <property type="term" value="F:carbohydrate binding"/>
    <property type="evidence" value="ECO:0007669"/>
    <property type="project" value="UniProtKB-KW"/>
</dbReference>
<evidence type="ECO:0000256" key="7">
    <source>
        <dbReference type="ARBA" id="ARBA00023136"/>
    </source>
</evidence>
<dbReference type="PROSITE" id="PS50835">
    <property type="entry name" value="IG_LIKE"/>
    <property type="match status" value="2"/>
</dbReference>
<dbReference type="OrthoDB" id="10012075at2759"/>
<evidence type="ECO:0000256" key="10">
    <source>
        <dbReference type="ARBA" id="ARBA00023319"/>
    </source>
</evidence>
<keyword evidence="8" id="KW-1015">Disulfide bond</keyword>
<dbReference type="Pfam" id="PF13927">
    <property type="entry name" value="Ig_3"/>
    <property type="match status" value="1"/>
</dbReference>
<gene>
    <name evidence="16" type="primary">LOC102817670</name>
</gene>
<evidence type="ECO:0000256" key="5">
    <source>
        <dbReference type="ARBA" id="ARBA00022889"/>
    </source>
</evidence>
<sequence length="339" mass="38924">MLLLLLLMPLLLGQRGAESQSSYRINVTRSVDAKEGQCIYVSCTVVYPKENRTDPVHGYWFRENYKLHLDTLVATNDPNKKVRNEMKRRFHLLGDPEKKNCSLDIRYIRTEDSGSYYFRVERGSMMYSYKTDLLSVHVTDQNMTITAFQGNGTESSVIRHGSSLYVQAGQYLRLVCVTRGKRSVYLNWMRGSLTLCPSQPLDPGILELPQVHARDEGQYTCRAQNSLGFQDVSLYLTLHRKILGHLVKFQISNPPEHDLPVVDSEKEEGLHYASLIFNEKNEFLSFNEKNPVYLQKQEATGTEYSDVKTTSETPGWRDQGPTKAKREERLIPVTFKPSK</sequence>
<dbReference type="InterPro" id="IPR013106">
    <property type="entry name" value="Ig_V-set"/>
</dbReference>
<dbReference type="PANTHER" id="PTHR12035">
    <property type="entry name" value="SIALIC ACID BINDING IMMUNOGLOBULIN-LIKE LECTIN"/>
    <property type="match status" value="1"/>
</dbReference>
<comment type="subcellular location">
    <subcellularLocation>
        <location evidence="1">Membrane</location>
        <topology evidence="1">Single-pass type I membrane protein</topology>
    </subcellularLocation>
</comment>
<dbReference type="Proteomes" id="UP000504623">
    <property type="component" value="Unplaced"/>
</dbReference>
<organism evidence="15 16">
    <name type="scientific">Chrysochloris asiatica</name>
    <name type="common">Cape golden mole</name>
    <dbReference type="NCBI Taxonomy" id="185453"/>
    <lineage>
        <taxon>Eukaryota</taxon>
        <taxon>Metazoa</taxon>
        <taxon>Chordata</taxon>
        <taxon>Craniata</taxon>
        <taxon>Vertebrata</taxon>
        <taxon>Euteleostomi</taxon>
        <taxon>Mammalia</taxon>
        <taxon>Eutheria</taxon>
        <taxon>Afrotheria</taxon>
        <taxon>Chrysochloridae</taxon>
        <taxon>Chrysochlorinae</taxon>
        <taxon>Chrysochloris</taxon>
    </lineage>
</organism>
<reference evidence="16" key="1">
    <citation type="submission" date="2025-08" db="UniProtKB">
        <authorList>
            <consortium name="RefSeq"/>
        </authorList>
    </citation>
    <scope>IDENTIFICATION</scope>
    <source>
        <tissue evidence="16">Spleen</tissue>
    </source>
</reference>
<dbReference type="RefSeq" id="XP_006868429.1">
    <property type="nucleotide sequence ID" value="XM_006868367.1"/>
</dbReference>
<evidence type="ECO:0000256" key="3">
    <source>
        <dbReference type="ARBA" id="ARBA00022729"/>
    </source>
</evidence>
<feature type="compositionally biased region" description="Polar residues" evidence="12">
    <location>
        <begin position="299"/>
        <end position="313"/>
    </location>
</feature>
<dbReference type="InterPro" id="IPR051036">
    <property type="entry name" value="SIGLEC"/>
</dbReference>
<feature type="domain" description="Ig-like" evidence="14">
    <location>
        <begin position="153"/>
        <end position="237"/>
    </location>
</feature>
<accession>A0A9B0TXE2</accession>
<feature type="signal peptide" evidence="13">
    <location>
        <begin position="1"/>
        <end position="19"/>
    </location>
</feature>
<dbReference type="GeneID" id="102817670"/>
<dbReference type="FunFam" id="2.60.40.10:FF:000829">
    <property type="entry name" value="Sialic acid-binding Ig-like lectin 8"/>
    <property type="match status" value="1"/>
</dbReference>
<evidence type="ECO:0000259" key="14">
    <source>
        <dbReference type="PROSITE" id="PS50835"/>
    </source>
</evidence>
<evidence type="ECO:0000256" key="4">
    <source>
        <dbReference type="ARBA" id="ARBA00022734"/>
    </source>
</evidence>
<evidence type="ECO:0000256" key="11">
    <source>
        <dbReference type="ARBA" id="ARBA00038361"/>
    </source>
</evidence>
<evidence type="ECO:0000256" key="6">
    <source>
        <dbReference type="ARBA" id="ARBA00022989"/>
    </source>
</evidence>
<dbReference type="SUPFAM" id="SSF48726">
    <property type="entry name" value="Immunoglobulin"/>
    <property type="match status" value="2"/>
</dbReference>
<dbReference type="InterPro" id="IPR013783">
    <property type="entry name" value="Ig-like_fold"/>
</dbReference>